<dbReference type="PANTHER" id="PTHR13832:SF792">
    <property type="entry name" value="GM14286P"/>
    <property type="match status" value="1"/>
</dbReference>
<evidence type="ECO:0000313" key="4">
    <source>
        <dbReference type="Proteomes" id="UP000814176"/>
    </source>
</evidence>
<dbReference type="SUPFAM" id="SSF81606">
    <property type="entry name" value="PP2C-like"/>
    <property type="match status" value="1"/>
</dbReference>
<dbReference type="Gene3D" id="3.60.40.10">
    <property type="entry name" value="PPM-type phosphatase domain"/>
    <property type="match status" value="1"/>
</dbReference>
<dbReference type="GeneID" id="71997711"/>
<dbReference type="RefSeq" id="XP_047783484.1">
    <property type="nucleotide sequence ID" value="XM_047916979.1"/>
</dbReference>
<comment type="caution">
    <text evidence="3">The sequence shown here is derived from an EMBL/GenBank/DDBJ whole genome shotgun (WGS) entry which is preliminary data.</text>
</comment>
<dbReference type="PANTHER" id="PTHR13832">
    <property type="entry name" value="PROTEIN PHOSPHATASE 2C"/>
    <property type="match status" value="1"/>
</dbReference>
<feature type="domain" description="PPM-type phosphatase" evidence="2">
    <location>
        <begin position="82"/>
        <end position="439"/>
    </location>
</feature>
<reference evidence="3 4" key="1">
    <citation type="journal article" date="2021" name="Environ. Microbiol.">
        <title>Gene family expansions and transcriptome signatures uncover fungal adaptations to wood decay.</title>
        <authorList>
            <person name="Hage H."/>
            <person name="Miyauchi S."/>
            <person name="Viragh M."/>
            <person name="Drula E."/>
            <person name="Min B."/>
            <person name="Chaduli D."/>
            <person name="Navarro D."/>
            <person name="Favel A."/>
            <person name="Norest M."/>
            <person name="Lesage-Meessen L."/>
            <person name="Balint B."/>
            <person name="Merenyi Z."/>
            <person name="de Eugenio L."/>
            <person name="Morin E."/>
            <person name="Martinez A.T."/>
            <person name="Baldrian P."/>
            <person name="Stursova M."/>
            <person name="Martinez M.J."/>
            <person name="Novotny C."/>
            <person name="Magnuson J.K."/>
            <person name="Spatafora J.W."/>
            <person name="Maurice S."/>
            <person name="Pangilinan J."/>
            <person name="Andreopoulos W."/>
            <person name="LaButti K."/>
            <person name="Hundley H."/>
            <person name="Na H."/>
            <person name="Kuo A."/>
            <person name="Barry K."/>
            <person name="Lipzen A."/>
            <person name="Henrissat B."/>
            <person name="Riley R."/>
            <person name="Ahrendt S."/>
            <person name="Nagy L.G."/>
            <person name="Grigoriev I.V."/>
            <person name="Martin F."/>
            <person name="Rosso M.N."/>
        </authorList>
    </citation>
    <scope>NUCLEOTIDE SEQUENCE [LARGE SCALE GENOMIC DNA]</scope>
    <source>
        <strain evidence="3 4">CIRM-BRFM 1785</strain>
    </source>
</reference>
<name>A0ABQ8KTM6_9APHY</name>
<dbReference type="InterPro" id="IPR036457">
    <property type="entry name" value="PPM-type-like_dom_sf"/>
</dbReference>
<dbReference type="SMART" id="SM00332">
    <property type="entry name" value="PP2Cc"/>
    <property type="match status" value="1"/>
</dbReference>
<feature type="region of interest" description="Disordered" evidence="1">
    <location>
        <begin position="1"/>
        <end position="26"/>
    </location>
</feature>
<dbReference type="PROSITE" id="PS51746">
    <property type="entry name" value="PPM_2"/>
    <property type="match status" value="1"/>
</dbReference>
<evidence type="ECO:0000259" key="2">
    <source>
        <dbReference type="PROSITE" id="PS51746"/>
    </source>
</evidence>
<keyword evidence="4" id="KW-1185">Reference proteome</keyword>
<protein>
    <submittedName>
        <fullName evidence="3">Phosphatase 2C-like domain-containing protein</fullName>
    </submittedName>
</protein>
<dbReference type="InterPro" id="IPR015655">
    <property type="entry name" value="PP2C"/>
</dbReference>
<gene>
    <name evidence="3" type="ORF">C8Q71DRAFT_203278</name>
</gene>
<organism evidence="3 4">
    <name type="scientific">Rhodofomes roseus</name>
    <dbReference type="NCBI Taxonomy" id="34475"/>
    <lineage>
        <taxon>Eukaryota</taxon>
        <taxon>Fungi</taxon>
        <taxon>Dikarya</taxon>
        <taxon>Basidiomycota</taxon>
        <taxon>Agaricomycotina</taxon>
        <taxon>Agaricomycetes</taxon>
        <taxon>Polyporales</taxon>
        <taxon>Rhodofomes</taxon>
    </lineage>
</organism>
<sequence>MAQKINRGGEKKNRCSPTAQPRTFRTRTTRVPPITAKIMGSDPGPVICRNDRSCWEPTRESTAMTRPKSLGRYITSYPELNVPYLTCTSNRPPESEHAEAVVPVPSGYWSIFSVLDGRNGHSTCVWLRDNLIFAVGGALVDLYSRLHENSPAQDTPPTPSSDDIERTLKDTFKRLDRDIMHGSVDAVLSNSAGGADADALAPAHSGSSALLSFYDSHSRTLHVALTGDSRAVLGRRTRNKDGDVVYQVQVMTVEQDGDNLAEEYRLNARHPGEAVVYNGRVVGGGPTRSFGDALYKWDSVTRGQLQQASIGKPTPSDVLTPPYLTAEPEVTSTTVQPGDFLIMGTRAMWDRLTSEEAVGLVGMWLDKGVREQGGRRRVKPAVSPNDCLATPLAVGIRSESYRSEDRNVAMHLLRNSMSGDIGTQADTTKNGLTATVVFFAED</sequence>
<evidence type="ECO:0000256" key="1">
    <source>
        <dbReference type="SAM" id="MobiDB-lite"/>
    </source>
</evidence>
<dbReference type="Pfam" id="PF00481">
    <property type="entry name" value="PP2C"/>
    <property type="match status" value="1"/>
</dbReference>
<accession>A0ABQ8KTM6</accession>
<dbReference type="EMBL" id="JADCUA010000002">
    <property type="protein sequence ID" value="KAH9842437.1"/>
    <property type="molecule type" value="Genomic_DNA"/>
</dbReference>
<proteinExistence type="predicted"/>
<dbReference type="Proteomes" id="UP000814176">
    <property type="component" value="Unassembled WGS sequence"/>
</dbReference>
<dbReference type="CDD" id="cd00143">
    <property type="entry name" value="PP2Cc"/>
    <property type="match status" value="1"/>
</dbReference>
<dbReference type="InterPro" id="IPR001932">
    <property type="entry name" value="PPM-type_phosphatase-like_dom"/>
</dbReference>
<evidence type="ECO:0000313" key="3">
    <source>
        <dbReference type="EMBL" id="KAH9842437.1"/>
    </source>
</evidence>